<dbReference type="InterPro" id="IPR041664">
    <property type="entry name" value="AAA_16"/>
</dbReference>
<evidence type="ECO:0000256" key="1">
    <source>
        <dbReference type="ARBA" id="ARBA00022741"/>
    </source>
</evidence>
<dbReference type="Pfam" id="PF00196">
    <property type="entry name" value="GerE"/>
    <property type="match status" value="1"/>
</dbReference>
<evidence type="ECO:0000259" key="3">
    <source>
        <dbReference type="PROSITE" id="PS50043"/>
    </source>
</evidence>
<proteinExistence type="predicted"/>
<keyword evidence="1" id="KW-0547">Nucleotide-binding</keyword>
<comment type="caution">
    <text evidence="4">The sequence shown here is derived from an EMBL/GenBank/DDBJ whole genome shotgun (WGS) entry which is preliminary data.</text>
</comment>
<dbReference type="Pfam" id="PF13191">
    <property type="entry name" value="AAA_16"/>
    <property type="match status" value="1"/>
</dbReference>
<dbReference type="CDD" id="cd06170">
    <property type="entry name" value="LuxR_C_like"/>
    <property type="match status" value="1"/>
</dbReference>
<dbReference type="RefSeq" id="WP_343978856.1">
    <property type="nucleotide sequence ID" value="NZ_BAAAHK010000017.1"/>
</dbReference>
<dbReference type="PANTHER" id="PTHR16305:SF35">
    <property type="entry name" value="TRANSCRIPTIONAL ACTIVATOR DOMAIN"/>
    <property type="match status" value="1"/>
</dbReference>
<evidence type="ECO:0000256" key="2">
    <source>
        <dbReference type="ARBA" id="ARBA00022840"/>
    </source>
</evidence>
<dbReference type="SMART" id="SM00421">
    <property type="entry name" value="HTH_LUXR"/>
    <property type="match status" value="1"/>
</dbReference>
<feature type="domain" description="HTH luxR-type" evidence="3">
    <location>
        <begin position="846"/>
        <end position="911"/>
    </location>
</feature>
<dbReference type="Gene3D" id="1.10.10.10">
    <property type="entry name" value="Winged helix-like DNA-binding domain superfamily/Winged helix DNA-binding domain"/>
    <property type="match status" value="1"/>
</dbReference>
<dbReference type="PROSITE" id="PS50043">
    <property type="entry name" value="HTH_LUXR_2"/>
    <property type="match status" value="1"/>
</dbReference>
<dbReference type="PRINTS" id="PR00038">
    <property type="entry name" value="HTHLUXR"/>
</dbReference>
<dbReference type="InterPro" id="IPR000792">
    <property type="entry name" value="Tscrpt_reg_LuxR_C"/>
</dbReference>
<dbReference type="InterPro" id="IPR016032">
    <property type="entry name" value="Sig_transdc_resp-reg_C-effctor"/>
</dbReference>
<dbReference type="SUPFAM" id="SSF46894">
    <property type="entry name" value="C-terminal effector domain of the bipartite response regulators"/>
    <property type="match status" value="1"/>
</dbReference>
<sequence length="911" mass="96552">MREELFGRLAERQTLDDLLADARGGRSAVLVLRGEAGIGKTELLKYLVGRSTGCRTVRVTGVQAEIELSYAGLHQLCAPLLGGLDRLPGPQRGALSAAFGLRGGEAPDRFLVGLAALSLLANAAGNQPVVCVVDDAQWLDQVSAQTLGFVARRLLAESILLVFAVREPSPDETFDGLPELHLTGLTESDSRALLESAVAGPLDERVRDRIVAETRGNPLALLELPHELSNAELAGGFVLPDARPLSSQLEHGFLRRVQALPAETQRLLFTAAAEPFGDLPLVRRAAERLGISVDAAVSQAEASGLIALDGRLRFRHPLVRSAAYRAAETEDRREVHQALADATDARVDPDRRAWHLARAASGPDESVAAELEQSADRARARGGVAAAAAFLERAAGLTPEPVRRAARTLAAALAKYQAGAFSAALELADAAELGPLDELGAAKVTLLRGEIRSISTSSSAGLPLLLDAAKRLEQLDAGLARATYRDALHAGINADGLTGSDTVAVATAVLAAPRPAVPAPGELLLDGVATAATQGYSAGVPMLQEALAAFRAGEVPAEEALGWLPLAARMAGDTWDSTGWTVLTTSLAELARETGALSVLPLALLLQVPNRAFAGELDAAESLAAQVVAVGEATGAGFLGPYGSLFVEPFRGREAATQRAMDTLNQTVRTRGQPKVEQDTLWAAAVLYNGLGRYDEAQPAARRASADPDGLGLSVKAVPEFVEASARLGRPGDALDAVRKLGEMAEATGTDWALGTAAYVRALVSEQADDLYREAIERLGRTEMRMDFARARLCYGEWLRRENRRTDARAELGAAHELLSGFGAAGFAERARRELLATGATVRRRTQTSYESLTPQEEQIARLAGDGLTNAEIGARLFVSPHTVDWHLRKVFSKLGISSRRQLRSTLSTPA</sequence>
<evidence type="ECO:0000313" key="4">
    <source>
        <dbReference type="EMBL" id="GAA0955863.1"/>
    </source>
</evidence>
<name>A0ABN1RES7_9ACTN</name>
<organism evidence="4 5">
    <name type="scientific">Kribbella koreensis</name>
    <dbReference type="NCBI Taxonomy" id="57909"/>
    <lineage>
        <taxon>Bacteria</taxon>
        <taxon>Bacillati</taxon>
        <taxon>Actinomycetota</taxon>
        <taxon>Actinomycetes</taxon>
        <taxon>Propionibacteriales</taxon>
        <taxon>Kribbellaceae</taxon>
        <taxon>Kribbella</taxon>
    </lineage>
</organism>
<evidence type="ECO:0000313" key="5">
    <source>
        <dbReference type="Proteomes" id="UP001500542"/>
    </source>
</evidence>
<keyword evidence="5" id="KW-1185">Reference proteome</keyword>
<gene>
    <name evidence="4" type="ORF">GCM10009554_64380</name>
</gene>
<dbReference type="Gene3D" id="3.40.50.300">
    <property type="entry name" value="P-loop containing nucleotide triphosphate hydrolases"/>
    <property type="match status" value="1"/>
</dbReference>
<dbReference type="EMBL" id="BAAAHK010000017">
    <property type="protein sequence ID" value="GAA0955863.1"/>
    <property type="molecule type" value="Genomic_DNA"/>
</dbReference>
<protein>
    <submittedName>
        <fullName evidence="4">LuxR family transcriptional regulator</fullName>
    </submittedName>
</protein>
<dbReference type="SUPFAM" id="SSF52540">
    <property type="entry name" value="P-loop containing nucleoside triphosphate hydrolases"/>
    <property type="match status" value="1"/>
</dbReference>
<keyword evidence="2" id="KW-0067">ATP-binding</keyword>
<accession>A0ABN1RES7</accession>
<reference evidence="4 5" key="1">
    <citation type="journal article" date="2019" name="Int. J. Syst. Evol. Microbiol.">
        <title>The Global Catalogue of Microorganisms (GCM) 10K type strain sequencing project: providing services to taxonomists for standard genome sequencing and annotation.</title>
        <authorList>
            <consortium name="The Broad Institute Genomics Platform"/>
            <consortium name="The Broad Institute Genome Sequencing Center for Infectious Disease"/>
            <person name="Wu L."/>
            <person name="Ma J."/>
        </authorList>
    </citation>
    <scope>NUCLEOTIDE SEQUENCE [LARGE SCALE GENOMIC DNA]</scope>
    <source>
        <strain evidence="4 5">JCM 10977</strain>
    </source>
</reference>
<dbReference type="Proteomes" id="UP001500542">
    <property type="component" value="Unassembled WGS sequence"/>
</dbReference>
<dbReference type="PANTHER" id="PTHR16305">
    <property type="entry name" value="TESTICULAR SOLUBLE ADENYLYL CYCLASE"/>
    <property type="match status" value="1"/>
</dbReference>
<dbReference type="InterPro" id="IPR027417">
    <property type="entry name" value="P-loop_NTPase"/>
</dbReference>
<dbReference type="InterPro" id="IPR036388">
    <property type="entry name" value="WH-like_DNA-bd_sf"/>
</dbReference>